<evidence type="ECO:0000313" key="2">
    <source>
        <dbReference type="EMBL" id="SEI90610.1"/>
    </source>
</evidence>
<dbReference type="EMBL" id="FNYA01000004">
    <property type="protein sequence ID" value="SEI90610.1"/>
    <property type="molecule type" value="Genomic_DNA"/>
</dbReference>
<dbReference type="AlphaFoldDB" id="A0A1H6UQS4"/>
<dbReference type="RefSeq" id="WP_091312106.1">
    <property type="nucleotide sequence ID" value="NZ_CBCSJU010000004.1"/>
</dbReference>
<dbReference type="PROSITE" id="PS50943">
    <property type="entry name" value="HTH_CROC1"/>
    <property type="match status" value="1"/>
</dbReference>
<feature type="domain" description="HTH cro/C1-type" evidence="1">
    <location>
        <begin position="5"/>
        <end position="46"/>
    </location>
</feature>
<dbReference type="Proteomes" id="UP000199702">
    <property type="component" value="Unassembled WGS sequence"/>
</dbReference>
<dbReference type="Gene3D" id="1.10.260.40">
    <property type="entry name" value="lambda repressor-like DNA-binding domains"/>
    <property type="match status" value="1"/>
</dbReference>
<name>A0A1H6UQS4_9FLAO</name>
<dbReference type="CDD" id="cd00093">
    <property type="entry name" value="HTH_XRE"/>
    <property type="match status" value="1"/>
</dbReference>
<evidence type="ECO:0000313" key="3">
    <source>
        <dbReference type="Proteomes" id="UP000199702"/>
    </source>
</evidence>
<keyword evidence="3" id="KW-1185">Reference proteome</keyword>
<proteinExistence type="predicted"/>
<gene>
    <name evidence="2" type="ORF">SAMN05660918_1879</name>
</gene>
<protein>
    <submittedName>
        <fullName evidence="2">Helix-turn-helix</fullName>
    </submittedName>
</protein>
<dbReference type="GO" id="GO:0003677">
    <property type="term" value="F:DNA binding"/>
    <property type="evidence" value="ECO:0007669"/>
    <property type="project" value="InterPro"/>
</dbReference>
<dbReference type="SUPFAM" id="SSF47413">
    <property type="entry name" value="lambda repressor-like DNA-binding domains"/>
    <property type="match status" value="1"/>
</dbReference>
<evidence type="ECO:0000259" key="1">
    <source>
        <dbReference type="PROSITE" id="PS50943"/>
    </source>
</evidence>
<reference evidence="3" key="1">
    <citation type="submission" date="2016-10" db="EMBL/GenBank/DDBJ databases">
        <authorList>
            <person name="Varghese N."/>
            <person name="Submissions S."/>
        </authorList>
    </citation>
    <scope>NUCLEOTIDE SEQUENCE [LARGE SCALE GENOMIC DNA]</scope>
    <source>
        <strain evidence="3">DSM 17934</strain>
    </source>
</reference>
<accession>A0A1H6UQS4</accession>
<organism evidence="2 3">
    <name type="scientific">Flavobacterium terrigena</name>
    <dbReference type="NCBI Taxonomy" id="402734"/>
    <lineage>
        <taxon>Bacteria</taxon>
        <taxon>Pseudomonadati</taxon>
        <taxon>Bacteroidota</taxon>
        <taxon>Flavobacteriia</taxon>
        <taxon>Flavobacteriales</taxon>
        <taxon>Flavobacteriaceae</taxon>
        <taxon>Flavobacterium</taxon>
    </lineage>
</organism>
<dbReference type="InterPro" id="IPR010982">
    <property type="entry name" value="Lambda_DNA-bd_dom_sf"/>
</dbReference>
<dbReference type="InterPro" id="IPR001387">
    <property type="entry name" value="Cro/C1-type_HTH"/>
</dbReference>
<dbReference type="OrthoDB" id="1359946at2"/>
<sequence length="167" mass="19274">MQKRKSICKQLGIKQEELAMFLNISKGQLAMYETGKRDLPTSATLQLAPMLKFMQDESLKSGSAEMLKFQTEQQKKVLEQLLKDNKYHQIILKKKLEIAEKKYQSNVAAMQLMRYLEKEAPETRLIKVIEAKATSELEKNGLEVVTKYKIQKEVLQAEEKILLKLLG</sequence>
<dbReference type="Pfam" id="PF01381">
    <property type="entry name" value="HTH_3"/>
    <property type="match status" value="1"/>
</dbReference>